<feature type="transmembrane region" description="Helical" evidence="1">
    <location>
        <begin position="18"/>
        <end position="42"/>
    </location>
</feature>
<proteinExistence type="predicted"/>
<dbReference type="Proteomes" id="UP001147747">
    <property type="component" value="Unassembled WGS sequence"/>
</dbReference>
<sequence>MFSNNSNAVQINPRITTFFLATTWLAVASLISIITYCASLLLNRATHNLASGSGWILDIEFKRLMNKVWWSTRSALLSTFGTALLFQPRLLSKDSQARAFYGCIQLLLSFPLLCIEGYLAGQIRGFQSSFKFFTSQDYTPYYEIMYYGATSKAIFGTLVTIYYLVYVFACLDKAPGIQSKWKC</sequence>
<keyword evidence="1" id="KW-0812">Transmembrane</keyword>
<feature type="transmembrane region" description="Helical" evidence="1">
    <location>
        <begin position="99"/>
        <end position="120"/>
    </location>
</feature>
<name>A0A9X0B2E7_9EURO</name>
<dbReference type="OrthoDB" id="3556886at2759"/>
<dbReference type="GeneID" id="81371814"/>
<dbReference type="EMBL" id="JAPZBU010000009">
    <property type="protein sequence ID" value="KAJ5385656.1"/>
    <property type="molecule type" value="Genomic_DNA"/>
</dbReference>
<comment type="caution">
    <text evidence="2">The sequence shown here is derived from an EMBL/GenBank/DDBJ whole genome shotgun (WGS) entry which is preliminary data.</text>
</comment>
<evidence type="ECO:0000313" key="3">
    <source>
        <dbReference type="Proteomes" id="UP001147747"/>
    </source>
</evidence>
<reference evidence="2" key="2">
    <citation type="journal article" date="2023" name="IMA Fungus">
        <title>Comparative genomic study of the Penicillium genus elucidates a diverse pangenome and 15 lateral gene transfer events.</title>
        <authorList>
            <person name="Petersen C."/>
            <person name="Sorensen T."/>
            <person name="Nielsen M.R."/>
            <person name="Sondergaard T.E."/>
            <person name="Sorensen J.L."/>
            <person name="Fitzpatrick D.A."/>
            <person name="Frisvad J.C."/>
            <person name="Nielsen K.L."/>
        </authorList>
    </citation>
    <scope>NUCLEOTIDE SEQUENCE</scope>
    <source>
        <strain evidence="2">IBT 29677</strain>
    </source>
</reference>
<accession>A0A9X0B2E7</accession>
<evidence type="ECO:0000313" key="2">
    <source>
        <dbReference type="EMBL" id="KAJ5385656.1"/>
    </source>
</evidence>
<keyword evidence="1" id="KW-1133">Transmembrane helix</keyword>
<organism evidence="2 3">
    <name type="scientific">Penicillium cosmopolitanum</name>
    <dbReference type="NCBI Taxonomy" id="1131564"/>
    <lineage>
        <taxon>Eukaryota</taxon>
        <taxon>Fungi</taxon>
        <taxon>Dikarya</taxon>
        <taxon>Ascomycota</taxon>
        <taxon>Pezizomycotina</taxon>
        <taxon>Eurotiomycetes</taxon>
        <taxon>Eurotiomycetidae</taxon>
        <taxon>Eurotiales</taxon>
        <taxon>Aspergillaceae</taxon>
        <taxon>Penicillium</taxon>
    </lineage>
</organism>
<evidence type="ECO:0000256" key="1">
    <source>
        <dbReference type="SAM" id="Phobius"/>
    </source>
</evidence>
<protein>
    <submittedName>
        <fullName evidence="2">Uncharacterized protein</fullName>
    </submittedName>
</protein>
<gene>
    <name evidence="2" type="ORF">N7509_008197</name>
</gene>
<feature type="transmembrane region" description="Helical" evidence="1">
    <location>
        <begin position="153"/>
        <end position="171"/>
    </location>
</feature>
<reference evidence="2" key="1">
    <citation type="submission" date="2022-12" db="EMBL/GenBank/DDBJ databases">
        <authorList>
            <person name="Petersen C."/>
        </authorList>
    </citation>
    <scope>NUCLEOTIDE SEQUENCE</scope>
    <source>
        <strain evidence="2">IBT 29677</strain>
    </source>
</reference>
<dbReference type="RefSeq" id="XP_056483454.1">
    <property type="nucleotide sequence ID" value="XM_056632834.1"/>
</dbReference>
<dbReference type="AlphaFoldDB" id="A0A9X0B2E7"/>
<keyword evidence="3" id="KW-1185">Reference proteome</keyword>
<keyword evidence="1" id="KW-0472">Membrane</keyword>